<dbReference type="EMBL" id="OY731407">
    <property type="protein sequence ID" value="CAJ1977604.1"/>
    <property type="molecule type" value="Genomic_DNA"/>
</dbReference>
<gene>
    <name evidence="1" type="ORF">AYBTSS11_LOCUS29771</name>
</gene>
<dbReference type="AlphaFoldDB" id="A0AA86W347"/>
<protein>
    <submittedName>
        <fullName evidence="1">Uncharacterized protein</fullName>
    </submittedName>
</protein>
<keyword evidence="2" id="KW-1185">Reference proteome</keyword>
<evidence type="ECO:0000313" key="1">
    <source>
        <dbReference type="EMBL" id="CAJ1977604.1"/>
    </source>
</evidence>
<accession>A0AA86W347</accession>
<proteinExistence type="predicted"/>
<sequence length="119" mass="13421">MDTACGWLVLPQGHIKGGSQGRVVWLFCEKVGKITIRRPKKGPNPTTMDKQITKEFFRIKVSEEVAKVTLWGNRLDFIDSMSMGLLVESDHCIGIIGKNVAQSDVYDIIYKRGIQLLKQ</sequence>
<evidence type="ECO:0000313" key="2">
    <source>
        <dbReference type="Proteomes" id="UP001189624"/>
    </source>
</evidence>
<dbReference type="Proteomes" id="UP001189624">
    <property type="component" value="Chromosome 10"/>
</dbReference>
<name>A0AA86W347_9FABA</name>
<organism evidence="1 2">
    <name type="scientific">Sphenostylis stenocarpa</name>
    <dbReference type="NCBI Taxonomy" id="92480"/>
    <lineage>
        <taxon>Eukaryota</taxon>
        <taxon>Viridiplantae</taxon>
        <taxon>Streptophyta</taxon>
        <taxon>Embryophyta</taxon>
        <taxon>Tracheophyta</taxon>
        <taxon>Spermatophyta</taxon>
        <taxon>Magnoliopsida</taxon>
        <taxon>eudicotyledons</taxon>
        <taxon>Gunneridae</taxon>
        <taxon>Pentapetalae</taxon>
        <taxon>rosids</taxon>
        <taxon>fabids</taxon>
        <taxon>Fabales</taxon>
        <taxon>Fabaceae</taxon>
        <taxon>Papilionoideae</taxon>
        <taxon>50 kb inversion clade</taxon>
        <taxon>NPAAA clade</taxon>
        <taxon>indigoferoid/millettioid clade</taxon>
        <taxon>Phaseoleae</taxon>
        <taxon>Sphenostylis</taxon>
    </lineage>
</organism>
<dbReference type="Gramene" id="rna-AYBTSS11_LOCUS29771">
    <property type="protein sequence ID" value="CAJ1977604.1"/>
    <property type="gene ID" value="gene-AYBTSS11_LOCUS29771"/>
</dbReference>
<reference evidence="1" key="1">
    <citation type="submission" date="2023-10" db="EMBL/GenBank/DDBJ databases">
        <authorList>
            <person name="Domelevo Entfellner J.-B."/>
        </authorList>
    </citation>
    <scope>NUCLEOTIDE SEQUENCE</scope>
</reference>